<name>A0A853HYF8_9GAMM</name>
<dbReference type="RefSeq" id="WP_180568806.1">
    <property type="nucleotide sequence ID" value="NZ_JACCKB010000017.1"/>
</dbReference>
<keyword evidence="1" id="KW-1133">Transmembrane helix</keyword>
<organism evidence="2 3">
    <name type="scientific">Spartinivicinus marinus</name>
    <dbReference type="NCBI Taxonomy" id="2994442"/>
    <lineage>
        <taxon>Bacteria</taxon>
        <taxon>Pseudomonadati</taxon>
        <taxon>Pseudomonadota</taxon>
        <taxon>Gammaproteobacteria</taxon>
        <taxon>Oceanospirillales</taxon>
        <taxon>Zooshikellaceae</taxon>
        <taxon>Spartinivicinus</taxon>
    </lineage>
</organism>
<dbReference type="InterPro" id="IPR036078">
    <property type="entry name" value="Spo11/TopoVI_A_sf"/>
</dbReference>
<gene>
    <name evidence="2" type="ORF">H0A36_12235</name>
</gene>
<protein>
    <submittedName>
        <fullName evidence="2">Uncharacterized protein</fullName>
    </submittedName>
</protein>
<evidence type="ECO:0000256" key="1">
    <source>
        <dbReference type="SAM" id="Phobius"/>
    </source>
</evidence>
<comment type="caution">
    <text evidence="2">The sequence shown here is derived from an EMBL/GenBank/DDBJ whole genome shotgun (WGS) entry which is preliminary data.</text>
</comment>
<dbReference type="AlphaFoldDB" id="A0A853HYF8"/>
<accession>A0A853HYF8</accession>
<dbReference type="GO" id="GO:0005694">
    <property type="term" value="C:chromosome"/>
    <property type="evidence" value="ECO:0007669"/>
    <property type="project" value="InterPro"/>
</dbReference>
<dbReference type="EMBL" id="JACCKB010000017">
    <property type="protein sequence ID" value="NYZ66780.1"/>
    <property type="molecule type" value="Genomic_DNA"/>
</dbReference>
<keyword evidence="3" id="KW-1185">Reference proteome</keyword>
<evidence type="ECO:0000313" key="3">
    <source>
        <dbReference type="Proteomes" id="UP000569732"/>
    </source>
</evidence>
<dbReference type="GO" id="GO:0003677">
    <property type="term" value="F:DNA binding"/>
    <property type="evidence" value="ECO:0007669"/>
    <property type="project" value="InterPro"/>
</dbReference>
<evidence type="ECO:0000313" key="2">
    <source>
        <dbReference type="EMBL" id="NYZ66780.1"/>
    </source>
</evidence>
<reference evidence="2 3" key="1">
    <citation type="submission" date="2020-07" db="EMBL/GenBank/DDBJ databases">
        <title>Endozoicomonas sp. nov., isolated from sediment.</title>
        <authorList>
            <person name="Gu T."/>
        </authorList>
    </citation>
    <scope>NUCLEOTIDE SEQUENCE [LARGE SCALE GENOMIC DNA]</scope>
    <source>
        <strain evidence="2 3">SM1973</strain>
    </source>
</reference>
<proteinExistence type="predicted"/>
<sequence>MICPSCERFLKGYNTQCSCGYKFIFRAKTEPFNDNKMKKLEIKASAFNTRYFTKNMLYSVFLKTSAKSLIAPIIFVVIFCGIFSAILIGALSYIGLIIATLLFVVAIKLVIKSNKPMSIEDFSDYYRRWVNAKRNNSYLVDKPKLKKPPANNQETDIFDYGADRIVVVDDPLFVDCLILNEEHMRSKALIVSQDGYPHYLKDQFKNLLEQAENMPVVLLHGTNQNKINMVQAIERNFNVKLADTQVYDLGYYEEQIKQAKSLYKRMRITKCTVDMLPYPLSTQLISKDKSQLQDMLVLGAAAATASYVSFSLADDFG</sequence>
<keyword evidence="1" id="KW-0812">Transmembrane</keyword>
<keyword evidence="1" id="KW-0472">Membrane</keyword>
<dbReference type="Proteomes" id="UP000569732">
    <property type="component" value="Unassembled WGS sequence"/>
</dbReference>
<dbReference type="SUPFAM" id="SSF56726">
    <property type="entry name" value="DNA topoisomerase IV, alpha subunit"/>
    <property type="match status" value="1"/>
</dbReference>
<feature type="transmembrane region" description="Helical" evidence="1">
    <location>
        <begin position="93"/>
        <end position="111"/>
    </location>
</feature>